<comment type="caution">
    <text evidence="1">The sequence shown here is derived from an EMBL/GenBank/DDBJ whole genome shotgun (WGS) entry which is preliminary data.</text>
</comment>
<gene>
    <name evidence="1" type="ORF">EVAR_88557_1</name>
</gene>
<protein>
    <submittedName>
        <fullName evidence="1">Uncharacterized protein</fullName>
    </submittedName>
</protein>
<evidence type="ECO:0000313" key="1">
    <source>
        <dbReference type="EMBL" id="GBP51852.1"/>
    </source>
</evidence>
<dbReference type="OrthoDB" id="8060926at2759"/>
<reference evidence="1 2" key="1">
    <citation type="journal article" date="2019" name="Commun. Biol.">
        <title>The bagworm genome reveals a unique fibroin gene that provides high tensile strength.</title>
        <authorList>
            <person name="Kono N."/>
            <person name="Nakamura H."/>
            <person name="Ohtoshi R."/>
            <person name="Tomita M."/>
            <person name="Numata K."/>
            <person name="Arakawa K."/>
        </authorList>
    </citation>
    <scope>NUCLEOTIDE SEQUENCE [LARGE SCALE GENOMIC DNA]</scope>
</reference>
<dbReference type="EMBL" id="BGZK01000590">
    <property type="protein sequence ID" value="GBP51852.1"/>
    <property type="molecule type" value="Genomic_DNA"/>
</dbReference>
<accession>A0A4C1WMX6</accession>
<proteinExistence type="predicted"/>
<dbReference type="AlphaFoldDB" id="A0A4C1WMX6"/>
<dbReference type="Proteomes" id="UP000299102">
    <property type="component" value="Unassembled WGS sequence"/>
</dbReference>
<sequence length="226" mass="25797">MRQAQQMAEECSEDYMEVTYDLAIAKVALQLQSTEKPKYNNLFIHLGSFHIMMAYFKAVGKFIDNCGLTNIMENAEILSGDVPSSFGNISKKLMQVFTANSADTVIIAFDRYIFPSIKDNEHSLRRRVKGQRFQINGPDQIRPSNFADALKNIYFKETLVDFIIDDWANDYMAPFIGSKTILVNYLQCHQYKVCQGKVQRTSESSLACPGHEEADTKIVFRLSLDF</sequence>
<organism evidence="1 2">
    <name type="scientific">Eumeta variegata</name>
    <name type="common">Bagworm moth</name>
    <name type="synonym">Eumeta japonica</name>
    <dbReference type="NCBI Taxonomy" id="151549"/>
    <lineage>
        <taxon>Eukaryota</taxon>
        <taxon>Metazoa</taxon>
        <taxon>Ecdysozoa</taxon>
        <taxon>Arthropoda</taxon>
        <taxon>Hexapoda</taxon>
        <taxon>Insecta</taxon>
        <taxon>Pterygota</taxon>
        <taxon>Neoptera</taxon>
        <taxon>Endopterygota</taxon>
        <taxon>Lepidoptera</taxon>
        <taxon>Glossata</taxon>
        <taxon>Ditrysia</taxon>
        <taxon>Tineoidea</taxon>
        <taxon>Psychidae</taxon>
        <taxon>Oiketicinae</taxon>
        <taxon>Eumeta</taxon>
    </lineage>
</organism>
<keyword evidence="2" id="KW-1185">Reference proteome</keyword>
<name>A0A4C1WMX6_EUMVA</name>
<evidence type="ECO:0000313" key="2">
    <source>
        <dbReference type="Proteomes" id="UP000299102"/>
    </source>
</evidence>